<accession>A0A2Z6R8X5</accession>
<organism evidence="2 4">
    <name type="scientific">Rhizophagus clarus</name>
    <dbReference type="NCBI Taxonomy" id="94130"/>
    <lineage>
        <taxon>Eukaryota</taxon>
        <taxon>Fungi</taxon>
        <taxon>Fungi incertae sedis</taxon>
        <taxon>Mucoromycota</taxon>
        <taxon>Glomeromycotina</taxon>
        <taxon>Glomeromycetes</taxon>
        <taxon>Glomerales</taxon>
        <taxon>Glomeraceae</taxon>
        <taxon>Rhizophagus</taxon>
    </lineage>
</organism>
<feature type="compositionally biased region" description="Basic and acidic residues" evidence="1">
    <location>
        <begin position="88"/>
        <end position="102"/>
    </location>
</feature>
<evidence type="ECO:0000313" key="2">
    <source>
        <dbReference type="EMBL" id="GBB94199.1"/>
    </source>
</evidence>
<protein>
    <submittedName>
        <fullName evidence="2">Uncharacterized protein</fullName>
    </submittedName>
</protein>
<dbReference type="Proteomes" id="UP000615446">
    <property type="component" value="Unassembled WGS sequence"/>
</dbReference>
<evidence type="ECO:0000256" key="1">
    <source>
        <dbReference type="SAM" id="MobiDB-lite"/>
    </source>
</evidence>
<sequence length="405" mass="43441">MFQNQVHKIFKTTQAPEKLLGGTPKQARHDSTITFYNQTFSKINKQEKAENKAEPTKLTASASKFSSGQPCYAPSHKEKASSISTGDQTRDNGGHQTHDGREFPSPTFSQHSPDHFLKISSILNYLQTYNNGASLPSGAPGPLLSDAGYPGVPDFPGIFGSDISPSGDAKAFTPIPNPQTHDGREFSSPTFSRHSSSHFLKIPSILNDSQACDNGASLPSDGGDAPEPLSSGTDYLGVPSSSSFAGGGCPSVPGYPGIFDGVMSPSGDAKHDGRESSSPTFLHNSINHFLKVQSILNGPQAHDDGSANAFTLIPNSNGRATSSPTFSILNGPQILPPVPQVLNNLINNNLNEPNDVSLAPILYKNSTPQQILFDTLEPKPNHKLEDLDHQMKSSLFFSFNFMPFF</sequence>
<feature type="region of interest" description="Disordered" evidence="1">
    <location>
        <begin position="47"/>
        <end position="111"/>
    </location>
</feature>
<dbReference type="EMBL" id="BEXD01001458">
    <property type="protein sequence ID" value="GBB94199.1"/>
    <property type="molecule type" value="Genomic_DNA"/>
</dbReference>
<dbReference type="AlphaFoldDB" id="A0A2Z6R8X5"/>
<proteinExistence type="predicted"/>
<keyword evidence="4" id="KW-1185">Reference proteome</keyword>
<comment type="caution">
    <text evidence="2">The sequence shown here is derived from an EMBL/GenBank/DDBJ whole genome shotgun (WGS) entry which is preliminary data.</text>
</comment>
<reference evidence="3" key="2">
    <citation type="submission" date="2019-10" db="EMBL/GenBank/DDBJ databases">
        <title>Conservation and host-specific expression of non-tandemly repeated heterogenous ribosome RNA gene in arbuscular mycorrhizal fungi.</title>
        <authorList>
            <person name="Maeda T."/>
            <person name="Kobayashi Y."/>
            <person name="Nakagawa T."/>
            <person name="Ezawa T."/>
            <person name="Yamaguchi K."/>
            <person name="Bino T."/>
            <person name="Nishimoto Y."/>
            <person name="Shigenobu S."/>
            <person name="Kawaguchi M."/>
        </authorList>
    </citation>
    <scope>NUCLEOTIDE SEQUENCE</scope>
    <source>
        <strain evidence="3">HR1</strain>
    </source>
</reference>
<evidence type="ECO:0000313" key="3">
    <source>
        <dbReference type="EMBL" id="GES73342.1"/>
    </source>
</evidence>
<name>A0A2Z6R8X5_9GLOM</name>
<feature type="region of interest" description="Disordered" evidence="1">
    <location>
        <begin position="211"/>
        <end position="232"/>
    </location>
</feature>
<dbReference type="OrthoDB" id="2307408at2759"/>
<dbReference type="EMBL" id="BLAL01000006">
    <property type="protein sequence ID" value="GES73342.1"/>
    <property type="molecule type" value="Genomic_DNA"/>
</dbReference>
<feature type="compositionally biased region" description="Polar residues" evidence="1">
    <location>
        <begin position="58"/>
        <end position="69"/>
    </location>
</feature>
<reference evidence="2 4" key="1">
    <citation type="submission" date="2017-11" db="EMBL/GenBank/DDBJ databases">
        <title>The genome of Rhizophagus clarus HR1 reveals common genetic basis of auxotrophy among arbuscular mycorrhizal fungi.</title>
        <authorList>
            <person name="Kobayashi Y."/>
        </authorList>
    </citation>
    <scope>NUCLEOTIDE SEQUENCE [LARGE SCALE GENOMIC DNA]</scope>
    <source>
        <strain evidence="2 4">HR1</strain>
    </source>
</reference>
<dbReference type="Proteomes" id="UP000247702">
    <property type="component" value="Unassembled WGS sequence"/>
</dbReference>
<dbReference type="STRING" id="94130.A0A2Z6R8X5"/>
<evidence type="ECO:0000313" key="4">
    <source>
        <dbReference type="Proteomes" id="UP000247702"/>
    </source>
</evidence>
<gene>
    <name evidence="3" type="ORF">RCL2_000088300</name>
    <name evidence="2" type="ORF">RclHR1_02310005</name>
</gene>